<name>A0A067M2B5_BOTB1</name>
<dbReference type="Proteomes" id="UP000027195">
    <property type="component" value="Unassembled WGS sequence"/>
</dbReference>
<dbReference type="AlphaFoldDB" id="A0A067M2B5"/>
<organism evidence="2 3">
    <name type="scientific">Botryobasidium botryosum (strain FD-172 SS1)</name>
    <dbReference type="NCBI Taxonomy" id="930990"/>
    <lineage>
        <taxon>Eukaryota</taxon>
        <taxon>Fungi</taxon>
        <taxon>Dikarya</taxon>
        <taxon>Basidiomycota</taxon>
        <taxon>Agaricomycotina</taxon>
        <taxon>Agaricomycetes</taxon>
        <taxon>Cantharellales</taxon>
        <taxon>Botryobasidiaceae</taxon>
        <taxon>Botryobasidium</taxon>
    </lineage>
</organism>
<feature type="compositionally biased region" description="Low complexity" evidence="1">
    <location>
        <begin position="264"/>
        <end position="274"/>
    </location>
</feature>
<feature type="region of interest" description="Disordered" evidence="1">
    <location>
        <begin position="186"/>
        <end position="376"/>
    </location>
</feature>
<dbReference type="STRING" id="930990.A0A067M2B5"/>
<gene>
    <name evidence="2" type="ORF">BOTBODRAFT_520650</name>
</gene>
<keyword evidence="3" id="KW-1185">Reference proteome</keyword>
<evidence type="ECO:0000313" key="2">
    <source>
        <dbReference type="EMBL" id="KDQ09714.1"/>
    </source>
</evidence>
<evidence type="ECO:0000256" key="1">
    <source>
        <dbReference type="SAM" id="MobiDB-lite"/>
    </source>
</evidence>
<accession>A0A067M2B5</accession>
<sequence length="376" mass="40269">MLDIIYNARRPRPRSLPPSPHLQRTHARTSHHHPPLLLLPLLEMLANITLAMAAFAAASNHNPFQAPAQNITSSSALFRLSVPHGDFFFFNLVKFVPRSPIPTTNATNLTTTDVNNAGNMMIATNIFATTHAANIPPAPTATSFTTTAPPAATTAPPFTALRPAATTLPSPPPFLLFQLLAPWPRCRRRPPSPRATPSAQSPPSPPPPSRIQALSPPAPSYPRAVSSQRKRSSSGTWSPWASTSTPSISKTTPRPLPSPSLAQSTSSRTTRPPSGVMPLLELMSNGHTCALGPPSRKRTRPIRHPDLSSSNGSSTARRRSPLPAPSLSLSRSSSPPPNESWTRCLRTTPPLLAPPAPAQTSTWSSRPPPTATPSWL</sequence>
<reference evidence="3" key="1">
    <citation type="journal article" date="2014" name="Proc. Natl. Acad. Sci. U.S.A.">
        <title>Extensive sampling of basidiomycete genomes demonstrates inadequacy of the white-rot/brown-rot paradigm for wood decay fungi.</title>
        <authorList>
            <person name="Riley R."/>
            <person name="Salamov A.A."/>
            <person name="Brown D.W."/>
            <person name="Nagy L.G."/>
            <person name="Floudas D."/>
            <person name="Held B.W."/>
            <person name="Levasseur A."/>
            <person name="Lombard V."/>
            <person name="Morin E."/>
            <person name="Otillar R."/>
            <person name="Lindquist E.A."/>
            <person name="Sun H."/>
            <person name="LaButti K.M."/>
            <person name="Schmutz J."/>
            <person name="Jabbour D."/>
            <person name="Luo H."/>
            <person name="Baker S.E."/>
            <person name="Pisabarro A.G."/>
            <person name="Walton J.D."/>
            <person name="Blanchette R.A."/>
            <person name="Henrissat B."/>
            <person name="Martin F."/>
            <person name="Cullen D."/>
            <person name="Hibbett D.S."/>
            <person name="Grigoriev I.V."/>
        </authorList>
    </citation>
    <scope>NUCLEOTIDE SEQUENCE [LARGE SCALE GENOMIC DNA]</scope>
    <source>
        <strain evidence="3">FD-172 SS1</strain>
    </source>
</reference>
<evidence type="ECO:0000313" key="3">
    <source>
        <dbReference type="Proteomes" id="UP000027195"/>
    </source>
</evidence>
<feature type="compositionally biased region" description="Low complexity" evidence="1">
    <location>
        <begin position="140"/>
        <end position="157"/>
    </location>
</feature>
<proteinExistence type="predicted"/>
<feature type="compositionally biased region" description="Pro residues" evidence="1">
    <location>
        <begin position="366"/>
        <end position="376"/>
    </location>
</feature>
<feature type="region of interest" description="Disordered" evidence="1">
    <location>
        <begin position="138"/>
        <end position="157"/>
    </location>
</feature>
<protein>
    <submittedName>
        <fullName evidence="2">Uncharacterized protein</fullName>
    </submittedName>
</protein>
<feature type="compositionally biased region" description="Pro residues" evidence="1">
    <location>
        <begin position="200"/>
        <end position="209"/>
    </location>
</feature>
<dbReference type="HOGENOM" id="CLU_735641_0_0_1"/>
<dbReference type="EMBL" id="KL198075">
    <property type="protein sequence ID" value="KDQ09714.1"/>
    <property type="molecule type" value="Genomic_DNA"/>
</dbReference>
<dbReference type="InParanoid" id="A0A067M2B5"/>
<feature type="compositionally biased region" description="Low complexity" evidence="1">
    <location>
        <begin position="233"/>
        <end position="253"/>
    </location>
</feature>